<sequence length="228" mass="24105">MRCVGVIPARGGSKGVPRKNLRMLGDESLVARCIRGALAARTLDKVLVSTDDDEIARVGAASGAEVVRRPPELATDDSPTDATLAHALATLDVVPRWVVTLEPTAPFRRPDTIDRCVRTADEHDAGSVVTVRADTSSFGRLGAVGQFIPLEPGAPRRRQLRDPLYAESGTVWVTRAADVLAGAGVLVDPVYAVEVGPDEATDINTELDLTIARAVLGAGGNHDPVPHR</sequence>
<keyword evidence="2" id="KW-1185">Reference proteome</keyword>
<accession>A0ABU8N7H4</accession>
<protein>
    <submittedName>
        <fullName evidence="1">Acylneuraminate cytidylyltransferase family protein</fullName>
        <ecNumber evidence="1">2.7.7.-</ecNumber>
    </submittedName>
</protein>
<dbReference type="CDD" id="cd02513">
    <property type="entry name" value="CMP-NeuAc_Synthase"/>
    <property type="match status" value="1"/>
</dbReference>
<reference evidence="1 2" key="1">
    <citation type="submission" date="2024-03" db="EMBL/GenBank/DDBJ databases">
        <title>Actinomycetospora sp. OC33-EN06, a novel actinomycete isolated from wild orchid (Aerides multiflora).</title>
        <authorList>
            <person name="Suriyachadkun C."/>
        </authorList>
    </citation>
    <scope>NUCLEOTIDE SEQUENCE [LARGE SCALE GENOMIC DNA]</scope>
    <source>
        <strain evidence="1 2">OC33-EN06</strain>
    </source>
</reference>
<organism evidence="1 2">
    <name type="scientific">Actinomycetospora aeridis</name>
    <dbReference type="NCBI Taxonomy" id="3129231"/>
    <lineage>
        <taxon>Bacteria</taxon>
        <taxon>Bacillati</taxon>
        <taxon>Actinomycetota</taxon>
        <taxon>Actinomycetes</taxon>
        <taxon>Pseudonocardiales</taxon>
        <taxon>Pseudonocardiaceae</taxon>
        <taxon>Actinomycetospora</taxon>
    </lineage>
</organism>
<dbReference type="EMBL" id="JBBEGL010000004">
    <property type="protein sequence ID" value="MEJ2887910.1"/>
    <property type="molecule type" value="Genomic_DNA"/>
</dbReference>
<dbReference type="InterPro" id="IPR029044">
    <property type="entry name" value="Nucleotide-diphossugar_trans"/>
</dbReference>
<dbReference type="SUPFAM" id="SSF53448">
    <property type="entry name" value="Nucleotide-diphospho-sugar transferases"/>
    <property type="match status" value="1"/>
</dbReference>
<name>A0ABU8N7H4_9PSEU</name>
<keyword evidence="1" id="KW-0548">Nucleotidyltransferase</keyword>
<comment type="caution">
    <text evidence="1">The sequence shown here is derived from an EMBL/GenBank/DDBJ whole genome shotgun (WGS) entry which is preliminary data.</text>
</comment>
<dbReference type="PANTHER" id="PTHR21485:SF3">
    <property type="entry name" value="N-ACYLNEURAMINATE CYTIDYLYLTRANSFERASE"/>
    <property type="match status" value="1"/>
</dbReference>
<keyword evidence="1" id="KW-0808">Transferase</keyword>
<dbReference type="InterPro" id="IPR003329">
    <property type="entry name" value="Cytidylyl_trans"/>
</dbReference>
<dbReference type="EC" id="2.7.7.-" evidence="1"/>
<dbReference type="Gene3D" id="3.90.550.10">
    <property type="entry name" value="Spore Coat Polysaccharide Biosynthesis Protein SpsA, Chain A"/>
    <property type="match status" value="1"/>
</dbReference>
<evidence type="ECO:0000313" key="2">
    <source>
        <dbReference type="Proteomes" id="UP001370100"/>
    </source>
</evidence>
<proteinExistence type="predicted"/>
<evidence type="ECO:0000313" key="1">
    <source>
        <dbReference type="EMBL" id="MEJ2887910.1"/>
    </source>
</evidence>
<dbReference type="Proteomes" id="UP001370100">
    <property type="component" value="Unassembled WGS sequence"/>
</dbReference>
<dbReference type="InterPro" id="IPR050793">
    <property type="entry name" value="CMP-NeuNAc_synthase"/>
</dbReference>
<dbReference type="Pfam" id="PF02348">
    <property type="entry name" value="CTP_transf_3"/>
    <property type="match status" value="1"/>
</dbReference>
<dbReference type="PANTHER" id="PTHR21485">
    <property type="entry name" value="HAD SUPERFAMILY MEMBERS CMAS AND KDSC"/>
    <property type="match status" value="1"/>
</dbReference>
<dbReference type="RefSeq" id="WP_337714400.1">
    <property type="nucleotide sequence ID" value="NZ_JBBEGL010000004.1"/>
</dbReference>
<dbReference type="GO" id="GO:0016779">
    <property type="term" value="F:nucleotidyltransferase activity"/>
    <property type="evidence" value="ECO:0007669"/>
    <property type="project" value="UniProtKB-KW"/>
</dbReference>
<gene>
    <name evidence="1" type="ORF">WCD41_15730</name>
</gene>